<evidence type="ECO:0000313" key="3">
    <source>
        <dbReference type="EMBL" id="MBK1791574.1"/>
    </source>
</evidence>
<organism evidence="3 4">
    <name type="scientific">Persicirhabdus sediminis</name>
    <dbReference type="NCBI Taxonomy" id="454144"/>
    <lineage>
        <taxon>Bacteria</taxon>
        <taxon>Pseudomonadati</taxon>
        <taxon>Verrucomicrobiota</taxon>
        <taxon>Verrucomicrobiia</taxon>
        <taxon>Verrucomicrobiales</taxon>
        <taxon>Verrucomicrobiaceae</taxon>
        <taxon>Persicirhabdus</taxon>
    </lineage>
</organism>
<evidence type="ECO:0000256" key="1">
    <source>
        <dbReference type="SAM" id="Coils"/>
    </source>
</evidence>
<name>A0A8J7MD52_9BACT</name>
<dbReference type="InterPro" id="IPR010935">
    <property type="entry name" value="SMC_hinge"/>
</dbReference>
<sequence>MSNKIELTRIHAINWFGYQDVFDIHGNLLIAGVTGSGKSILMDLMQLVLVGDKKSKYNQSATGKSSSRTLKSYCLGDTKDEVEGVAQYMRNEGATTYVALEFTWPGQSKVETWGLRIEFDSAAQNQPSKRHGFMIPRRMEKADWIDEFGYPLGWSDFRDFTQEKEGKVFDTMETYRREMALAQHLNFDRDTLDYLLPVAMSFTFLENFNRFCRSFVLPPDEVRIQEVRDSYYAFMSLRRELETLNKQQILLEAINQHYTSHHQAKRDRVLFADIARELKRDDLQELVNDYEQEIAQLEEKSEKELKRENELEKTLNEGRNKRDLLRDALNESEDGRLYLHLREDNRKLVQTLNSLREAGKTVDEAKMLRCKMIRSWVDSIENARLKIHGREFAKLREVIKQTEEFGISGLQDQLDVLSDHVRAFYREVKAAEKPVRDEVEKKVNQLNKLTERLEALESGRLSHRTALLDSINNTLPRRANGDPAAFALRELCEVKDEQWRPALEVAFTRKFAVVVEPDQYDLAESVYRQMKRAAPGEALIDPDQAMQMRAQRMPGSLAEKLECTHPVAQKLVDHLFGRLICVDDAKDLRKHDAAILRDGFSYRRPFAERRAHYDNIPCIGGRGLEQQRVYLEQEREAKRQELKRLKPLAQMLDQCEENFHKQRLDSPSLGSLLSDAAALEDCEKRLEENMVRLKTIAVGDFEAKEVELSELEHQLGGVESELKIIRQSQIKLEIGRCQGNLDDAREKLEKAEAELERYRAEGPNMSEHQERRETLYNNLMEEFPVLDVAASQAVRLERECGDTVITAWSLLVEARKELAREFPVYNELSPDDDQNAAWDERLQRIQESDIPAYRAKAEREEQNWQDMFRKQVLVKLRSALLRVDQTLKLLNKELKRAIGNHMYQIRKRRNPDYAVYQKLVDSSVLAEEGSLFFNLVDDEAKEEVERIFQALVEDPNNKEALEFLDYRNYYDYDMSVLDVRDPDGRETSVDKQSGKFSGGESQSPYFIAILACYLRAYHRYETRGAAPSIGLVPIDEAFSKLSGERIRDCIGALKALGLQGTFSMSSGNIPYAIDLCDQTIVVSKKETKKDRRVFVRNIAVSMSRKEAVEKWIK</sequence>
<proteinExistence type="predicted"/>
<dbReference type="SUPFAM" id="SSF52540">
    <property type="entry name" value="P-loop containing nucleoside triphosphate hydrolases"/>
    <property type="match status" value="1"/>
</dbReference>
<feature type="domain" description="SMC hinge" evidence="2">
    <location>
        <begin position="488"/>
        <end position="585"/>
    </location>
</feature>
<dbReference type="RefSeq" id="WP_200311574.1">
    <property type="nucleotide sequence ID" value="NZ_JAENIM010000039.1"/>
</dbReference>
<reference evidence="3" key="1">
    <citation type="submission" date="2021-01" db="EMBL/GenBank/DDBJ databases">
        <title>Modified the classification status of verrucomicrobia.</title>
        <authorList>
            <person name="Feng X."/>
        </authorList>
    </citation>
    <scope>NUCLEOTIDE SEQUENCE</scope>
    <source>
        <strain evidence="3">_KCTC 22039</strain>
    </source>
</reference>
<dbReference type="AlphaFoldDB" id="A0A8J7MD52"/>
<dbReference type="Pfam" id="PF13558">
    <property type="entry name" value="SbcC_Walker_B"/>
    <property type="match status" value="1"/>
</dbReference>
<dbReference type="Gene3D" id="3.40.50.300">
    <property type="entry name" value="P-loop containing nucleotide triphosphate hydrolases"/>
    <property type="match status" value="2"/>
</dbReference>
<feature type="coiled-coil region" evidence="1">
    <location>
        <begin position="280"/>
        <end position="328"/>
    </location>
</feature>
<dbReference type="GO" id="GO:0051276">
    <property type="term" value="P:chromosome organization"/>
    <property type="evidence" value="ECO:0007669"/>
    <property type="project" value="InterPro"/>
</dbReference>
<dbReference type="InterPro" id="IPR027417">
    <property type="entry name" value="P-loop_NTPase"/>
</dbReference>
<dbReference type="Proteomes" id="UP000624703">
    <property type="component" value="Unassembled WGS sequence"/>
</dbReference>
<dbReference type="GO" id="GO:0005524">
    <property type="term" value="F:ATP binding"/>
    <property type="evidence" value="ECO:0007669"/>
    <property type="project" value="InterPro"/>
</dbReference>
<keyword evidence="4" id="KW-1185">Reference proteome</keyword>
<protein>
    <recommendedName>
        <fullName evidence="2">SMC hinge domain-containing protein</fullName>
    </recommendedName>
</protein>
<evidence type="ECO:0000313" key="4">
    <source>
        <dbReference type="Proteomes" id="UP000624703"/>
    </source>
</evidence>
<keyword evidence="1" id="KW-0175">Coiled coil</keyword>
<accession>A0A8J7MD52</accession>
<dbReference type="GO" id="GO:0005694">
    <property type="term" value="C:chromosome"/>
    <property type="evidence" value="ECO:0007669"/>
    <property type="project" value="InterPro"/>
</dbReference>
<dbReference type="EMBL" id="JAENIM010000039">
    <property type="protein sequence ID" value="MBK1791574.1"/>
    <property type="molecule type" value="Genomic_DNA"/>
</dbReference>
<feature type="coiled-coil region" evidence="1">
    <location>
        <begin position="701"/>
        <end position="768"/>
    </location>
</feature>
<comment type="caution">
    <text evidence="3">The sequence shown here is derived from an EMBL/GenBank/DDBJ whole genome shotgun (WGS) entry which is preliminary data.</text>
</comment>
<gene>
    <name evidence="3" type="ORF">JIN82_10465</name>
</gene>
<dbReference type="Pfam" id="PF06470">
    <property type="entry name" value="SMC_hinge"/>
    <property type="match status" value="1"/>
</dbReference>
<dbReference type="Pfam" id="PF13555">
    <property type="entry name" value="AAA_29"/>
    <property type="match status" value="1"/>
</dbReference>
<evidence type="ECO:0000259" key="2">
    <source>
        <dbReference type="Pfam" id="PF06470"/>
    </source>
</evidence>